<dbReference type="AlphaFoldDB" id="A0A9X1R2Y2"/>
<dbReference type="GO" id="GO:0008932">
    <property type="term" value="F:lytic endotransglycosylase activity"/>
    <property type="evidence" value="ECO:0007669"/>
    <property type="project" value="TreeGrafter"/>
</dbReference>
<comment type="caution">
    <text evidence="4">The sequence shown here is derived from an EMBL/GenBank/DDBJ whole genome shotgun (WGS) entry which is preliminary data.</text>
</comment>
<proteinExistence type="inferred from homology"/>
<dbReference type="PANTHER" id="PTHR33734">
    <property type="entry name" value="LYSM DOMAIN-CONTAINING GPI-ANCHORED PROTEIN 2"/>
    <property type="match status" value="1"/>
</dbReference>
<dbReference type="PROSITE" id="PS51257">
    <property type="entry name" value="PROKAR_LIPOPROTEIN"/>
    <property type="match status" value="1"/>
</dbReference>
<dbReference type="EMBL" id="JAIRBB010000011">
    <property type="protein sequence ID" value="MCG2431740.1"/>
    <property type="molecule type" value="Genomic_DNA"/>
</dbReference>
<dbReference type="InterPro" id="IPR028081">
    <property type="entry name" value="Leu-bd"/>
</dbReference>
<dbReference type="Gene3D" id="3.40.50.2300">
    <property type="match status" value="1"/>
</dbReference>
<dbReference type="CDD" id="cd06268">
    <property type="entry name" value="PBP1_ABC_transporter_LIVBP-like"/>
    <property type="match status" value="1"/>
</dbReference>
<comment type="similarity">
    <text evidence="1">Belongs to the leucine-binding protein family.</text>
</comment>
<feature type="domain" description="LysM" evidence="3">
    <location>
        <begin position="97"/>
        <end position="141"/>
    </location>
</feature>
<gene>
    <name evidence="4" type="ORF">K8344_11465</name>
</gene>
<dbReference type="Pfam" id="PF13458">
    <property type="entry name" value="Peripla_BP_6"/>
    <property type="match status" value="1"/>
</dbReference>
<keyword evidence="5" id="KW-1185">Reference proteome</keyword>
<evidence type="ECO:0000259" key="3">
    <source>
        <dbReference type="PROSITE" id="PS51782"/>
    </source>
</evidence>
<reference evidence="4" key="1">
    <citation type="submission" date="2021-09" db="EMBL/GenBank/DDBJ databases">
        <title>Genome of Aequorivita sp. strain F64183.</title>
        <authorList>
            <person name="Wang Y."/>
        </authorList>
    </citation>
    <scope>NUCLEOTIDE SEQUENCE</scope>
    <source>
        <strain evidence="4">F64183</strain>
    </source>
</reference>
<dbReference type="SUPFAM" id="SSF53822">
    <property type="entry name" value="Periplasmic binding protein-like I"/>
    <property type="match status" value="1"/>
</dbReference>
<dbReference type="Proteomes" id="UP001139462">
    <property type="component" value="Unassembled WGS sequence"/>
</dbReference>
<dbReference type="RefSeq" id="WP_237608824.1">
    <property type="nucleotide sequence ID" value="NZ_JAIRBB010000011.1"/>
</dbReference>
<dbReference type="Pfam" id="PF01476">
    <property type="entry name" value="LysM"/>
    <property type="match status" value="3"/>
</dbReference>
<dbReference type="InterPro" id="IPR036779">
    <property type="entry name" value="LysM_dom_sf"/>
</dbReference>
<feature type="domain" description="LysM" evidence="3">
    <location>
        <begin position="38"/>
        <end position="81"/>
    </location>
</feature>
<keyword evidence="2" id="KW-0732">Signal</keyword>
<dbReference type="Gene3D" id="3.10.350.10">
    <property type="entry name" value="LysM domain"/>
    <property type="match status" value="3"/>
</dbReference>
<evidence type="ECO:0000313" key="4">
    <source>
        <dbReference type="EMBL" id="MCG2431740.1"/>
    </source>
</evidence>
<evidence type="ECO:0000256" key="2">
    <source>
        <dbReference type="ARBA" id="ARBA00022729"/>
    </source>
</evidence>
<protein>
    <submittedName>
        <fullName evidence="4">LysM peptidoglycan-binding domain-containing protein</fullName>
    </submittedName>
</protein>
<feature type="domain" description="LysM" evidence="3">
    <location>
        <begin position="164"/>
        <end position="207"/>
    </location>
</feature>
<accession>A0A9X1R2Y2</accession>
<sequence>MFDKLKNSIIPMLKCLIYVSVTLLFMVSCGSAAQQQYKSHAVKKGETVSSIADAYNISEETIYNLNPESRNGLKTNSILIIPSNEIISSGTEKNNYREHRVKRKETLYGIAQKYNVSVDDIKRLNKELYSRGLRNGERILIPAASKSTEVTTKEPDDKLPSGTQEYKVQAKETKFGIARKFGISIAELDALNPELGDGLKKGSIIIVPEDTVMEDAEIDDEKFQYYEVLPKEGFYRLKVKFGLSRDEIVALNPYAKDGLKEGMILKLPKEADYQSSDVYTDINLEDRIDNKRMKTVALMLPFRLPGSPDDSTEGDSDLIKRDPTLRVSLDFYSGALMAAEFAKDKGIPVTLNVYDTERSERKVASIISNGNFKDVDAVIGPLLQKNVEKASDMLQRDKIPVFSPLSNRDMAMNKNLFQTIPTNSILEKTMIQYLVKHSSGRNIIIISDSKRAKQKEMLLSAIPSVKSVAPRGGGYVAASDISAVVNSGMENWVVLESENPVLISSAVNVLAGMSPSYKLRLFTFDKNDAYEWHEVSSRRLAKLDFTFPSVNKKIDEDERNSFLVSYKNKYGVLPNRYAIRGFDVTYDVLLRMASENDIYDAVLPENQTVYIENKFRYNKSDTEGYCNEAAYILKYNNELKFEVVE</sequence>
<evidence type="ECO:0000256" key="1">
    <source>
        <dbReference type="ARBA" id="ARBA00010062"/>
    </source>
</evidence>
<name>A0A9X1R2Y2_9FLAO</name>
<dbReference type="SUPFAM" id="SSF54106">
    <property type="entry name" value="LysM domain"/>
    <property type="match status" value="3"/>
</dbReference>
<organism evidence="4 5">
    <name type="scientific">Aequorivita xiaoshiensis</name>
    <dbReference type="NCBI Taxonomy" id="2874476"/>
    <lineage>
        <taxon>Bacteria</taxon>
        <taxon>Pseudomonadati</taxon>
        <taxon>Bacteroidota</taxon>
        <taxon>Flavobacteriia</taxon>
        <taxon>Flavobacteriales</taxon>
        <taxon>Flavobacteriaceae</taxon>
        <taxon>Aequorivita</taxon>
    </lineage>
</organism>
<dbReference type="InterPro" id="IPR028082">
    <property type="entry name" value="Peripla_BP_I"/>
</dbReference>
<dbReference type="PANTHER" id="PTHR33734:SF22">
    <property type="entry name" value="MEMBRANE-BOUND LYTIC MUREIN TRANSGLYCOSYLASE D"/>
    <property type="match status" value="1"/>
</dbReference>
<evidence type="ECO:0000313" key="5">
    <source>
        <dbReference type="Proteomes" id="UP001139462"/>
    </source>
</evidence>
<dbReference type="SMART" id="SM00257">
    <property type="entry name" value="LysM"/>
    <property type="match status" value="4"/>
</dbReference>
<dbReference type="PROSITE" id="PS51782">
    <property type="entry name" value="LYSM"/>
    <property type="match status" value="3"/>
</dbReference>
<dbReference type="InterPro" id="IPR018392">
    <property type="entry name" value="LysM"/>
</dbReference>
<dbReference type="CDD" id="cd00118">
    <property type="entry name" value="LysM"/>
    <property type="match status" value="3"/>
</dbReference>